<feature type="coiled-coil region" evidence="1">
    <location>
        <begin position="28"/>
        <end position="80"/>
    </location>
</feature>
<keyword evidence="3" id="KW-1185">Reference proteome</keyword>
<accession>A0A4D6L1M4</accession>
<gene>
    <name evidence="2" type="ORF">DEO72_LG2g2729</name>
</gene>
<reference evidence="2 3" key="1">
    <citation type="submission" date="2019-04" db="EMBL/GenBank/DDBJ databases">
        <title>An improved genome assembly and genetic linkage map for asparagus bean, Vigna unguiculata ssp. sesquipedialis.</title>
        <authorList>
            <person name="Xia Q."/>
            <person name="Zhang R."/>
            <person name="Dong Y."/>
        </authorList>
    </citation>
    <scope>NUCLEOTIDE SEQUENCE [LARGE SCALE GENOMIC DNA]</scope>
    <source>
        <tissue evidence="2">Leaf</tissue>
    </source>
</reference>
<proteinExistence type="predicted"/>
<protein>
    <submittedName>
        <fullName evidence="2">Uncharacterized protein</fullName>
    </submittedName>
</protein>
<evidence type="ECO:0000256" key="1">
    <source>
        <dbReference type="SAM" id="Coils"/>
    </source>
</evidence>
<sequence length="264" mass="29798">MSEYLSRGMVLSRRVATLLQEELAASDKKKLAEEVAALKVQRDRKQVAWADEKMKLKAEVKKLKGSVVRLEKKLKAKQVELDGVNVAKDAVAEEPASEVFGLQQAVYNEHVNGFQKALRQAEFLYREVSVMDCRFNVNLDVYDDRMLDVVEMSRLKAEKEAATMANEDTMVTTPAATVDGVVGEVEVPDEEAEGQKRPRRVRRWMTLKSDISVDIWGEDAETCFLFVFCSFMGMDYGLVCRHVASLFLGRMCLNGFLGTEMLPL</sequence>
<organism evidence="2 3">
    <name type="scientific">Vigna unguiculata</name>
    <name type="common">Cowpea</name>
    <dbReference type="NCBI Taxonomy" id="3917"/>
    <lineage>
        <taxon>Eukaryota</taxon>
        <taxon>Viridiplantae</taxon>
        <taxon>Streptophyta</taxon>
        <taxon>Embryophyta</taxon>
        <taxon>Tracheophyta</taxon>
        <taxon>Spermatophyta</taxon>
        <taxon>Magnoliopsida</taxon>
        <taxon>eudicotyledons</taxon>
        <taxon>Gunneridae</taxon>
        <taxon>Pentapetalae</taxon>
        <taxon>rosids</taxon>
        <taxon>fabids</taxon>
        <taxon>Fabales</taxon>
        <taxon>Fabaceae</taxon>
        <taxon>Papilionoideae</taxon>
        <taxon>50 kb inversion clade</taxon>
        <taxon>NPAAA clade</taxon>
        <taxon>indigoferoid/millettioid clade</taxon>
        <taxon>Phaseoleae</taxon>
        <taxon>Vigna</taxon>
    </lineage>
</organism>
<dbReference type="AlphaFoldDB" id="A0A4D6L1M4"/>
<keyword evidence="1" id="KW-0175">Coiled coil</keyword>
<evidence type="ECO:0000313" key="3">
    <source>
        <dbReference type="Proteomes" id="UP000501690"/>
    </source>
</evidence>
<dbReference type="Proteomes" id="UP000501690">
    <property type="component" value="Linkage Group LG2"/>
</dbReference>
<name>A0A4D6L1M4_VIGUN</name>
<evidence type="ECO:0000313" key="2">
    <source>
        <dbReference type="EMBL" id="QCD82392.1"/>
    </source>
</evidence>
<dbReference type="EMBL" id="CP039346">
    <property type="protein sequence ID" value="QCD82392.1"/>
    <property type="molecule type" value="Genomic_DNA"/>
</dbReference>